<dbReference type="Proteomes" id="UP000000268">
    <property type="component" value="Chromosome"/>
</dbReference>
<protein>
    <submittedName>
        <fullName evidence="1">Uncharacterized protein</fullName>
    </submittedName>
</protein>
<dbReference type="eggNOG" id="COG4636">
    <property type="taxonomic scope" value="Bacteria"/>
</dbReference>
<dbReference type="KEGG" id="amr:AM1_3377"/>
<sequence>MSCFRAGDPDHLLRKVNTKNVSPPVVQLAGEIPRAATCIENSDTSHVPYKLPENGVGIEDTIAIPIITNLSIPVIRDAIPQQSCFVRILIHIFTVERLLKRLAAYKQMNKINYIEFPGCKLPESSVYIH</sequence>
<name>B0C024_ACAM1</name>
<gene>
    <name evidence="1" type="ordered locus">AM1_3377</name>
</gene>
<dbReference type="EMBL" id="CP000828">
    <property type="protein sequence ID" value="ABW28371.1"/>
    <property type="molecule type" value="Genomic_DNA"/>
</dbReference>
<proteinExistence type="predicted"/>
<evidence type="ECO:0000313" key="2">
    <source>
        <dbReference type="Proteomes" id="UP000000268"/>
    </source>
</evidence>
<dbReference type="STRING" id="329726.AM1_3377"/>
<keyword evidence="2" id="KW-1185">Reference proteome</keyword>
<accession>B0C024</accession>
<reference evidence="1 2" key="1">
    <citation type="journal article" date="2008" name="Proc. Natl. Acad. Sci. U.S.A.">
        <title>Niche adaptation and genome expansion in the chlorophyll d-producing cyanobacterium Acaryochloris marina.</title>
        <authorList>
            <person name="Swingley W.D."/>
            <person name="Chen M."/>
            <person name="Cheung P.C."/>
            <person name="Conrad A.L."/>
            <person name="Dejesa L.C."/>
            <person name="Hao J."/>
            <person name="Honchak B.M."/>
            <person name="Karbach L.E."/>
            <person name="Kurdoglu A."/>
            <person name="Lahiri S."/>
            <person name="Mastrian S.D."/>
            <person name="Miyashita H."/>
            <person name="Page L."/>
            <person name="Ramakrishna P."/>
            <person name="Satoh S."/>
            <person name="Sattley W.M."/>
            <person name="Shimada Y."/>
            <person name="Taylor H.L."/>
            <person name="Tomo T."/>
            <person name="Tsuchiya T."/>
            <person name="Wang Z.T."/>
            <person name="Raymond J."/>
            <person name="Mimuro M."/>
            <person name="Blankenship R.E."/>
            <person name="Touchman J.W."/>
        </authorList>
    </citation>
    <scope>NUCLEOTIDE SEQUENCE [LARGE SCALE GENOMIC DNA]</scope>
    <source>
        <strain evidence="2">MBIC 11017</strain>
    </source>
</reference>
<dbReference type="HOGENOM" id="CLU_1943980_0_0_3"/>
<dbReference type="AlphaFoldDB" id="B0C024"/>
<evidence type="ECO:0000313" key="1">
    <source>
        <dbReference type="EMBL" id="ABW28371.1"/>
    </source>
</evidence>
<organism evidence="1 2">
    <name type="scientific">Acaryochloris marina (strain MBIC 11017)</name>
    <dbReference type="NCBI Taxonomy" id="329726"/>
    <lineage>
        <taxon>Bacteria</taxon>
        <taxon>Bacillati</taxon>
        <taxon>Cyanobacteriota</taxon>
        <taxon>Cyanophyceae</taxon>
        <taxon>Acaryochloridales</taxon>
        <taxon>Acaryochloridaceae</taxon>
        <taxon>Acaryochloris</taxon>
    </lineage>
</organism>